<protein>
    <submittedName>
        <fullName evidence="4">Uncharacterized damage-inducible protein DinB (Forms a four-helix bundle)</fullName>
    </submittedName>
</protein>
<reference evidence="4 5" key="1">
    <citation type="submission" date="2016-10" db="EMBL/GenBank/DDBJ databases">
        <authorList>
            <person name="de Groot N.N."/>
        </authorList>
    </citation>
    <scope>NUCLEOTIDE SEQUENCE [LARGE SCALE GENOMIC DNA]</scope>
    <source>
        <strain evidence="4 5">DSM 18684</strain>
    </source>
</reference>
<dbReference type="OrthoDB" id="118635at2"/>
<gene>
    <name evidence="4" type="ORF">SAMN04489864_106224</name>
</gene>
<dbReference type="PANTHER" id="PTHR37302:SF3">
    <property type="entry name" value="DAMAGE-INDUCIBLE PROTEIN DINB"/>
    <property type="match status" value="1"/>
</dbReference>
<dbReference type="Proteomes" id="UP000199666">
    <property type="component" value="Unassembled WGS sequence"/>
</dbReference>
<dbReference type="EMBL" id="FOPP01000006">
    <property type="protein sequence ID" value="SFH20650.1"/>
    <property type="molecule type" value="Genomic_DNA"/>
</dbReference>
<dbReference type="InterPro" id="IPR034660">
    <property type="entry name" value="DinB/YfiT-like"/>
</dbReference>
<feature type="binding site" evidence="3">
    <location>
        <position position="128"/>
    </location>
    <ligand>
        <name>a divalent metal cation</name>
        <dbReference type="ChEBI" id="CHEBI:60240"/>
    </ligand>
</feature>
<feature type="binding site" evidence="3">
    <location>
        <position position="132"/>
    </location>
    <ligand>
        <name>a divalent metal cation</name>
        <dbReference type="ChEBI" id="CHEBI:60240"/>
    </ligand>
</feature>
<comment type="similarity">
    <text evidence="1">Belongs to the DinB family.</text>
</comment>
<keyword evidence="5" id="KW-1185">Reference proteome</keyword>
<evidence type="ECO:0000256" key="2">
    <source>
        <dbReference type="ARBA" id="ARBA00022723"/>
    </source>
</evidence>
<feature type="binding site" evidence="3">
    <location>
        <position position="48"/>
    </location>
    <ligand>
        <name>a divalent metal cation</name>
        <dbReference type="ChEBI" id="CHEBI:60240"/>
    </ligand>
</feature>
<name>A0A1I2Y4J7_9SPHI</name>
<dbReference type="GO" id="GO:0046872">
    <property type="term" value="F:metal ion binding"/>
    <property type="evidence" value="ECO:0007669"/>
    <property type="project" value="UniProtKB-KW"/>
</dbReference>
<dbReference type="Pfam" id="PF05163">
    <property type="entry name" value="DinB"/>
    <property type="match status" value="1"/>
</dbReference>
<dbReference type="Gene3D" id="1.20.120.450">
    <property type="entry name" value="dinb family like domain"/>
    <property type="match status" value="1"/>
</dbReference>
<evidence type="ECO:0000256" key="3">
    <source>
        <dbReference type="PIRSR" id="PIRSR607837-1"/>
    </source>
</evidence>
<dbReference type="RefSeq" id="WP_090994339.1">
    <property type="nucleotide sequence ID" value="NZ_FOPP01000006.1"/>
</dbReference>
<organism evidence="4 5">
    <name type="scientific">Pedobacter insulae</name>
    <dbReference type="NCBI Taxonomy" id="414048"/>
    <lineage>
        <taxon>Bacteria</taxon>
        <taxon>Pseudomonadati</taxon>
        <taxon>Bacteroidota</taxon>
        <taxon>Sphingobacteriia</taxon>
        <taxon>Sphingobacteriales</taxon>
        <taxon>Sphingobacteriaceae</taxon>
        <taxon>Pedobacter</taxon>
    </lineage>
</organism>
<dbReference type="AlphaFoldDB" id="A0A1I2Y4J7"/>
<evidence type="ECO:0000313" key="4">
    <source>
        <dbReference type="EMBL" id="SFH20650.1"/>
    </source>
</evidence>
<proteinExistence type="inferred from homology"/>
<accession>A0A1I2Y4J7</accession>
<dbReference type="STRING" id="414048.SAMN04489864_106224"/>
<evidence type="ECO:0000313" key="5">
    <source>
        <dbReference type="Proteomes" id="UP000199666"/>
    </source>
</evidence>
<keyword evidence="2 3" id="KW-0479">Metal-binding</keyword>
<dbReference type="PANTHER" id="PTHR37302">
    <property type="entry name" value="SLR1116 PROTEIN"/>
    <property type="match status" value="1"/>
</dbReference>
<dbReference type="InterPro" id="IPR007837">
    <property type="entry name" value="DinB"/>
</dbReference>
<evidence type="ECO:0000256" key="1">
    <source>
        <dbReference type="ARBA" id="ARBA00008635"/>
    </source>
</evidence>
<dbReference type="SUPFAM" id="SSF109854">
    <property type="entry name" value="DinB/YfiT-like putative metalloenzymes"/>
    <property type="match status" value="1"/>
</dbReference>
<sequence length="154" mass="18075">MYELKQYQFVKESRDILFEYCKTIAPQDFVNENSSFGRGGSLRNLLVHIANTYEFWIANTALKKNVMYAEYGANENILDIIELFKHVDNFMSEFLETIETPNSEIECKINGMKKMVEPFKLFSHVITHEYHHKGQILSLSRHLGYIPVDTDIMR</sequence>